<name>A0A1I0HJH8_9BACT</name>
<dbReference type="Gene3D" id="3.40.50.150">
    <property type="entry name" value="Vaccinia Virus protein VP39"/>
    <property type="match status" value="1"/>
</dbReference>
<dbReference type="SUPFAM" id="SSF53335">
    <property type="entry name" value="S-adenosyl-L-methionine-dependent methyltransferases"/>
    <property type="match status" value="1"/>
</dbReference>
<organism evidence="4 5">
    <name type="scientific">Hymenobacter actinosclerus</name>
    <dbReference type="NCBI Taxonomy" id="82805"/>
    <lineage>
        <taxon>Bacteria</taxon>
        <taxon>Pseudomonadati</taxon>
        <taxon>Bacteroidota</taxon>
        <taxon>Cytophagia</taxon>
        <taxon>Cytophagales</taxon>
        <taxon>Hymenobacteraceae</taxon>
        <taxon>Hymenobacter</taxon>
    </lineage>
</organism>
<evidence type="ECO:0000313" key="4">
    <source>
        <dbReference type="EMBL" id="SET84082.1"/>
    </source>
</evidence>
<evidence type="ECO:0000256" key="3">
    <source>
        <dbReference type="ARBA" id="ARBA00022691"/>
    </source>
</evidence>
<keyword evidence="1" id="KW-0489">Methyltransferase</keyword>
<proteinExistence type="predicted"/>
<dbReference type="RefSeq" id="WP_092772831.1">
    <property type="nucleotide sequence ID" value="NZ_FOHS01000003.1"/>
</dbReference>
<dbReference type="OrthoDB" id="9790023at2"/>
<accession>A0A1I0HJH8</accession>
<dbReference type="GO" id="GO:0009312">
    <property type="term" value="P:oligosaccharide biosynthetic process"/>
    <property type="evidence" value="ECO:0007669"/>
    <property type="project" value="InterPro"/>
</dbReference>
<dbReference type="InterPro" id="IPR029063">
    <property type="entry name" value="SAM-dependent_MTases_sf"/>
</dbReference>
<dbReference type="Proteomes" id="UP000198697">
    <property type="component" value="Unassembled WGS sequence"/>
</dbReference>
<dbReference type="CDD" id="cd02440">
    <property type="entry name" value="AdoMet_MTases"/>
    <property type="match status" value="1"/>
</dbReference>
<dbReference type="AlphaFoldDB" id="A0A1I0HJH8"/>
<evidence type="ECO:0000313" key="5">
    <source>
        <dbReference type="Proteomes" id="UP000198697"/>
    </source>
</evidence>
<sequence length="200" mass="22418">MEPNPNQPHTLPADYFDKVYEANQDPWNFTSSPYEQEKYAATLAALPRPHYARAFEIGCSLGILTARLAPRCDYLLAVDVAEAALEQARQRCAHLPQVELQLLRVPAEFPQGQFDLILVSEVGYYWSPADLARAADQIVAALPAGGQLVLVHWTPPVHDYPLTGDAVHEFFLAKATPDGPLRHLHGQRHEKYRLDVLEKT</sequence>
<dbReference type="Pfam" id="PF05401">
    <property type="entry name" value="NodS"/>
    <property type="match status" value="1"/>
</dbReference>
<reference evidence="5" key="1">
    <citation type="submission" date="2016-10" db="EMBL/GenBank/DDBJ databases">
        <authorList>
            <person name="Varghese N."/>
            <person name="Submissions S."/>
        </authorList>
    </citation>
    <scope>NUCLEOTIDE SEQUENCE [LARGE SCALE GENOMIC DNA]</scope>
    <source>
        <strain evidence="5">DSM 15310</strain>
    </source>
</reference>
<dbReference type="EMBL" id="FOHS01000003">
    <property type="protein sequence ID" value="SET84082.1"/>
    <property type="molecule type" value="Genomic_DNA"/>
</dbReference>
<protein>
    <submittedName>
        <fullName evidence="4">Nodulation protein S (NodS)</fullName>
    </submittedName>
</protein>
<evidence type="ECO:0000256" key="2">
    <source>
        <dbReference type="ARBA" id="ARBA00022679"/>
    </source>
</evidence>
<evidence type="ECO:0000256" key="1">
    <source>
        <dbReference type="ARBA" id="ARBA00022603"/>
    </source>
</evidence>
<keyword evidence="5" id="KW-1185">Reference proteome</keyword>
<dbReference type="STRING" id="82805.SAMN04487998_2965"/>
<keyword evidence="2" id="KW-0808">Transferase</keyword>
<dbReference type="PANTHER" id="PTHR43464">
    <property type="entry name" value="METHYLTRANSFERASE"/>
    <property type="match status" value="1"/>
</dbReference>
<dbReference type="InterPro" id="IPR008715">
    <property type="entry name" value="SAM-MeTfrase_NodS-like"/>
</dbReference>
<dbReference type="PANTHER" id="PTHR43464:SF19">
    <property type="entry name" value="UBIQUINONE BIOSYNTHESIS O-METHYLTRANSFERASE, MITOCHONDRIAL"/>
    <property type="match status" value="1"/>
</dbReference>
<dbReference type="GO" id="GO:0032259">
    <property type="term" value="P:methylation"/>
    <property type="evidence" value="ECO:0007669"/>
    <property type="project" value="UniProtKB-KW"/>
</dbReference>
<gene>
    <name evidence="4" type="ORF">SAMN04487998_2965</name>
</gene>
<keyword evidence="3" id="KW-0949">S-adenosyl-L-methionine</keyword>
<dbReference type="GO" id="GO:0008757">
    <property type="term" value="F:S-adenosylmethionine-dependent methyltransferase activity"/>
    <property type="evidence" value="ECO:0007669"/>
    <property type="project" value="InterPro"/>
</dbReference>